<feature type="compositionally biased region" description="Polar residues" evidence="1">
    <location>
        <begin position="132"/>
        <end position="148"/>
    </location>
</feature>
<reference evidence="2" key="1">
    <citation type="submission" date="2020-06" db="EMBL/GenBank/DDBJ databases">
        <title>WGS assembly of Ceratodon purpureus strain R40.</title>
        <authorList>
            <person name="Carey S.B."/>
            <person name="Jenkins J."/>
            <person name="Shu S."/>
            <person name="Lovell J.T."/>
            <person name="Sreedasyam A."/>
            <person name="Maumus F."/>
            <person name="Tiley G.P."/>
            <person name="Fernandez-Pozo N."/>
            <person name="Barry K."/>
            <person name="Chen C."/>
            <person name="Wang M."/>
            <person name="Lipzen A."/>
            <person name="Daum C."/>
            <person name="Saski C.A."/>
            <person name="Payton A.C."/>
            <person name="Mcbreen J.C."/>
            <person name="Conrad R.E."/>
            <person name="Kollar L.M."/>
            <person name="Olsson S."/>
            <person name="Huttunen S."/>
            <person name="Landis J.B."/>
            <person name="Wickett N.J."/>
            <person name="Johnson M.G."/>
            <person name="Rensing S.A."/>
            <person name="Grimwood J."/>
            <person name="Schmutz J."/>
            <person name="Mcdaniel S.F."/>
        </authorList>
    </citation>
    <scope>NUCLEOTIDE SEQUENCE</scope>
    <source>
        <strain evidence="2">R40</strain>
    </source>
</reference>
<feature type="region of interest" description="Disordered" evidence="1">
    <location>
        <begin position="132"/>
        <end position="160"/>
    </location>
</feature>
<keyword evidence="3" id="KW-1185">Reference proteome</keyword>
<evidence type="ECO:0000313" key="3">
    <source>
        <dbReference type="Proteomes" id="UP000822688"/>
    </source>
</evidence>
<organism evidence="2 3">
    <name type="scientific">Ceratodon purpureus</name>
    <name type="common">Fire moss</name>
    <name type="synonym">Dicranum purpureum</name>
    <dbReference type="NCBI Taxonomy" id="3225"/>
    <lineage>
        <taxon>Eukaryota</taxon>
        <taxon>Viridiplantae</taxon>
        <taxon>Streptophyta</taxon>
        <taxon>Embryophyta</taxon>
        <taxon>Bryophyta</taxon>
        <taxon>Bryophytina</taxon>
        <taxon>Bryopsida</taxon>
        <taxon>Dicranidae</taxon>
        <taxon>Pseudoditrichales</taxon>
        <taxon>Ditrichaceae</taxon>
        <taxon>Ceratodon</taxon>
    </lineage>
</organism>
<name>A0A8T0G418_CERPU</name>
<dbReference type="AlphaFoldDB" id="A0A8T0G418"/>
<accession>A0A8T0G418</accession>
<proteinExistence type="predicted"/>
<feature type="region of interest" description="Disordered" evidence="1">
    <location>
        <begin position="641"/>
        <end position="729"/>
    </location>
</feature>
<comment type="caution">
    <text evidence="2">The sequence shown here is derived from an EMBL/GenBank/DDBJ whole genome shotgun (WGS) entry which is preliminary data.</text>
</comment>
<dbReference type="Proteomes" id="UP000822688">
    <property type="component" value="Chromosome 12"/>
</dbReference>
<sequence>MRADKFSRMGKHRVGVGLPLQCFILSVCLVLTRSGVLALSSDADEEWEANLGTDMCPEKAHIPVDSVFSSGDGASAADDKAVIAEMKQLLTEQSAQIEKLSDLVTLLDKSLQKLPTLPLIIPQVATSISRQQSLGTEKVPSSHTNFEPTFSDGPGQGEIKPVHVSELPQGQRTGEGTAPDLENLKDVASDSAAIRRSQSQMGGSGPGGGMTVARYKPAWAEHFQFVSAVKVDVDVSCLHVLPHEGDDGMSRYVAVGDAAGRIYIFFIHGDLLVDYATLSPAPVTAMLSFTMRKNETWLVTGHADGSVLVHRIWEIIHRGSSSSDEAHQLVLDYVHALVAPPSEDTGKYDMQGMFGAGGGLSQTEETSGVSESKSKLITHLEMYRVGKMRYVLVADFNGKMQVFRENGTLFGVADSLSRPLAFLRTPNTQRLLFLTRTGGGSLDLRTMTVRSCPCDGLNGSTVVAYAFDAAGRSRAYGFTDEGDLVYVILSGDTLHFECHARTTKRKLDVEGPVSLHGIKGYLVVASPRNVFVYNTTLQLGFSYANIRGGAGPRPLFSASLDDISLSFLPTPIAPGKWPMMACNRDKLIVLGFGGGYVGIYRSTLPVHKLPDFNAKLWSSPIFISVILLLVAWQLLSRKRDPAPTDSSNPGVMQLPPAVPSGFGYRETRDGGLGKSRSRYESPNRSSYNVTKPVAYGQSSMNYRASSSDPNYSTRREPLFANQTVGDLRH</sequence>
<feature type="compositionally biased region" description="Polar residues" evidence="1">
    <location>
        <begin position="696"/>
        <end position="712"/>
    </location>
</feature>
<feature type="compositionally biased region" description="Polar residues" evidence="1">
    <location>
        <begin position="720"/>
        <end position="729"/>
    </location>
</feature>
<dbReference type="PANTHER" id="PTHR35464:SF1">
    <property type="entry name" value="OS06G0115200 PROTEIN"/>
    <property type="match status" value="1"/>
</dbReference>
<feature type="compositionally biased region" description="Basic and acidic residues" evidence="1">
    <location>
        <begin position="665"/>
        <end position="681"/>
    </location>
</feature>
<dbReference type="SUPFAM" id="SSF69322">
    <property type="entry name" value="Tricorn protease domain 2"/>
    <property type="match status" value="1"/>
</dbReference>
<dbReference type="InterPro" id="IPR045288">
    <property type="entry name" value="At1g75140-like"/>
</dbReference>
<dbReference type="PANTHER" id="PTHR35464">
    <property type="entry name" value="OS06G0115200 PROTEIN"/>
    <property type="match status" value="1"/>
</dbReference>
<evidence type="ECO:0000256" key="1">
    <source>
        <dbReference type="SAM" id="MobiDB-lite"/>
    </source>
</evidence>
<dbReference type="EMBL" id="CM026433">
    <property type="protein sequence ID" value="KAG0553655.1"/>
    <property type="molecule type" value="Genomic_DNA"/>
</dbReference>
<gene>
    <name evidence="2" type="ORF">KC19_12G028400</name>
</gene>
<protein>
    <submittedName>
        <fullName evidence="2">Uncharacterized protein</fullName>
    </submittedName>
</protein>
<evidence type="ECO:0000313" key="2">
    <source>
        <dbReference type="EMBL" id="KAG0553655.1"/>
    </source>
</evidence>